<dbReference type="PANTHER" id="PTHR13055:SF12">
    <property type="entry name" value="LD40707P"/>
    <property type="match status" value="1"/>
</dbReference>
<protein>
    <submittedName>
        <fullName evidence="7">Plexin domain-containing protein 2</fullName>
    </submittedName>
</protein>
<dbReference type="Proteomes" id="UP001152320">
    <property type="component" value="Chromosome 18"/>
</dbReference>
<feature type="compositionally biased region" description="Polar residues" evidence="5">
    <location>
        <begin position="388"/>
        <end position="409"/>
    </location>
</feature>
<keyword evidence="3" id="KW-0732">Signal</keyword>
<dbReference type="GO" id="GO:0016020">
    <property type="term" value="C:membrane"/>
    <property type="evidence" value="ECO:0007669"/>
    <property type="project" value="UniProtKB-SubCell"/>
</dbReference>
<dbReference type="OrthoDB" id="6285106at2759"/>
<organism evidence="7 8">
    <name type="scientific">Holothuria leucospilota</name>
    <name type="common">Black long sea cucumber</name>
    <name type="synonym">Mertensiothuria leucospilota</name>
    <dbReference type="NCBI Taxonomy" id="206669"/>
    <lineage>
        <taxon>Eukaryota</taxon>
        <taxon>Metazoa</taxon>
        <taxon>Echinodermata</taxon>
        <taxon>Eleutherozoa</taxon>
        <taxon>Echinozoa</taxon>
        <taxon>Holothuroidea</taxon>
        <taxon>Aspidochirotacea</taxon>
        <taxon>Aspidochirotida</taxon>
        <taxon>Holothuriidae</taxon>
        <taxon>Holothuria</taxon>
    </lineage>
</organism>
<evidence type="ECO:0000313" key="7">
    <source>
        <dbReference type="EMBL" id="KAJ8024724.1"/>
    </source>
</evidence>
<proteinExistence type="predicted"/>
<evidence type="ECO:0000256" key="4">
    <source>
        <dbReference type="ARBA" id="ARBA00022989"/>
    </source>
</evidence>
<sequence length="409" mass="45251">MAESHCVQVDVCHDASHIQDDHNYYNSSYFPSGADYYIDLETEEPYFTTVTHGGLSSAHLKAAPVKLPFTFPFYGHNITTAYIATGGFLYVGSFVHEFLTVTQYIAPLMGNFDSSINDTHSIIRYANNGTAFTVEWKNNHINHMEDAGGFTFQTTLMSDGRIIFAYKNIPIPVDNIRGGNGHSVTVGLSDGYYIDEPLYEGTTLYKRTIYTYHVVSMDTRKVKDNAAFVFYPLTTCNQLLTCDTCTHDAATINFDCSWCSHIDRCSSGFDRHREEWIENECDLIAVYSDCPQSSSQADPIQVVSIAPRKESGDLLGIIIGLVVITLVIVLLGSVTCWVAYACRNPTSPSGLFIIEAQSFAKGKFSKDTSNEDRYIVSNGNEESETKTDVISANGHSTPVVNTTQSTSEA</sequence>
<evidence type="ECO:0000256" key="1">
    <source>
        <dbReference type="ARBA" id="ARBA00004479"/>
    </source>
</evidence>
<dbReference type="EMBL" id="JAIZAY010000018">
    <property type="protein sequence ID" value="KAJ8024724.1"/>
    <property type="molecule type" value="Genomic_DNA"/>
</dbReference>
<evidence type="ECO:0000256" key="3">
    <source>
        <dbReference type="ARBA" id="ARBA00022729"/>
    </source>
</evidence>
<evidence type="ECO:0000256" key="2">
    <source>
        <dbReference type="ARBA" id="ARBA00022692"/>
    </source>
</evidence>
<accession>A0A9Q1BGX5</accession>
<dbReference type="PANTHER" id="PTHR13055">
    <property type="entry name" value="TUMOR ENDOTHELIAL MARKER 7 RELATED"/>
    <property type="match status" value="1"/>
</dbReference>
<gene>
    <name evidence="7" type="ORF">HOLleu_34718</name>
</gene>
<reference evidence="7" key="1">
    <citation type="submission" date="2021-10" db="EMBL/GenBank/DDBJ databases">
        <title>Tropical sea cucumber genome reveals ecological adaptation and Cuvierian tubules defense mechanism.</title>
        <authorList>
            <person name="Chen T."/>
        </authorList>
    </citation>
    <scope>NUCLEOTIDE SEQUENCE</scope>
    <source>
        <strain evidence="7">Nanhai2018</strain>
        <tissue evidence="7">Muscle</tissue>
    </source>
</reference>
<comment type="caution">
    <text evidence="7">The sequence shown here is derived from an EMBL/GenBank/DDBJ whole genome shotgun (WGS) entry which is preliminary data.</text>
</comment>
<feature type="transmembrane region" description="Helical" evidence="6">
    <location>
        <begin position="314"/>
        <end position="340"/>
    </location>
</feature>
<keyword evidence="2 6" id="KW-0812">Transmembrane</keyword>
<dbReference type="AlphaFoldDB" id="A0A9Q1BGX5"/>
<feature type="region of interest" description="Disordered" evidence="5">
    <location>
        <begin position="376"/>
        <end position="409"/>
    </location>
</feature>
<keyword evidence="8" id="KW-1185">Reference proteome</keyword>
<evidence type="ECO:0000313" key="8">
    <source>
        <dbReference type="Proteomes" id="UP001152320"/>
    </source>
</evidence>
<evidence type="ECO:0000256" key="5">
    <source>
        <dbReference type="SAM" id="MobiDB-lite"/>
    </source>
</evidence>
<evidence type="ECO:0000256" key="6">
    <source>
        <dbReference type="SAM" id="Phobius"/>
    </source>
</evidence>
<keyword evidence="6" id="KW-0472">Membrane</keyword>
<dbReference type="InterPro" id="IPR031152">
    <property type="entry name" value="PLXDC"/>
</dbReference>
<name>A0A9Q1BGX5_HOLLE</name>
<comment type="subcellular location">
    <subcellularLocation>
        <location evidence="1">Membrane</location>
        <topology evidence="1">Single-pass type I membrane protein</topology>
    </subcellularLocation>
</comment>
<keyword evidence="4 6" id="KW-1133">Transmembrane helix</keyword>